<dbReference type="EMBL" id="CAJNDS010002213">
    <property type="protein sequence ID" value="CAE7376138.1"/>
    <property type="molecule type" value="Genomic_DNA"/>
</dbReference>
<protein>
    <submittedName>
        <fullName evidence="3">Cpped1 protein</fullName>
    </submittedName>
</protein>
<gene>
    <name evidence="3" type="primary">cpped1</name>
    <name evidence="3" type="ORF">SNAT2548_LOCUS20547</name>
</gene>
<dbReference type="GO" id="GO:0016787">
    <property type="term" value="F:hydrolase activity"/>
    <property type="evidence" value="ECO:0007669"/>
    <property type="project" value="InterPro"/>
</dbReference>
<reference evidence="3" key="1">
    <citation type="submission" date="2021-02" db="EMBL/GenBank/DDBJ databases">
        <authorList>
            <person name="Dougan E. K."/>
            <person name="Rhodes N."/>
            <person name="Thang M."/>
            <person name="Chan C."/>
        </authorList>
    </citation>
    <scope>NUCLEOTIDE SEQUENCE</scope>
</reference>
<dbReference type="PANTHER" id="PTHR43143">
    <property type="entry name" value="METALLOPHOSPHOESTERASE, CALCINEURIN SUPERFAMILY"/>
    <property type="match status" value="1"/>
</dbReference>
<dbReference type="SUPFAM" id="SSF52047">
    <property type="entry name" value="RNI-like"/>
    <property type="match status" value="1"/>
</dbReference>
<organism evidence="3 4">
    <name type="scientific">Symbiodinium natans</name>
    <dbReference type="NCBI Taxonomy" id="878477"/>
    <lineage>
        <taxon>Eukaryota</taxon>
        <taxon>Sar</taxon>
        <taxon>Alveolata</taxon>
        <taxon>Dinophyceae</taxon>
        <taxon>Suessiales</taxon>
        <taxon>Symbiodiniaceae</taxon>
        <taxon>Symbiodinium</taxon>
    </lineage>
</organism>
<dbReference type="InterPro" id="IPR051918">
    <property type="entry name" value="STPP_CPPED1"/>
</dbReference>
<accession>A0A812Q403</accession>
<dbReference type="InterPro" id="IPR004843">
    <property type="entry name" value="Calcineurin-like_PHP"/>
</dbReference>
<dbReference type="Pfam" id="PF00149">
    <property type="entry name" value="Metallophos"/>
    <property type="match status" value="1"/>
</dbReference>
<feature type="region of interest" description="Disordered" evidence="1">
    <location>
        <begin position="174"/>
        <end position="209"/>
    </location>
</feature>
<feature type="domain" description="Calcineurin-like phosphoesterase" evidence="2">
    <location>
        <begin position="23"/>
        <end position="128"/>
    </location>
</feature>
<dbReference type="Gene3D" id="3.80.10.10">
    <property type="entry name" value="Ribonuclease Inhibitor"/>
    <property type="match status" value="1"/>
</dbReference>
<dbReference type="InterPro" id="IPR032675">
    <property type="entry name" value="LRR_dom_sf"/>
</dbReference>
<dbReference type="Proteomes" id="UP000604046">
    <property type="component" value="Unassembled WGS sequence"/>
</dbReference>
<dbReference type="InterPro" id="IPR029052">
    <property type="entry name" value="Metallo-depent_PP-like"/>
</dbReference>
<sequence length="553" mass="61613">MPLDILLLSLRREEGEWQGSFSFVQIADPQLGMLHGDKSWEEEKAMLSLAVQHINRLKPRFLLVSGDMSNAWPVGPQADAKAAAKQVNAVKEVLREVDSSIPIVLVAGNHDIGQVPSPSELDLYSSRWGLARHNQEAMADLEQQLQDALDLVQARDLQIQGLQAEVALLRRQLAQTPRGSDDPAPSQPKRPRLLAAPPAPSPAPSPAAAPAAEPAAALALWDALLTKELIMVVFLGNLSSPTFAKLENLSKKSQAVLKRFWPRSLDLSEVGREGGACWFPSDKAAGFQKLLAQPKWKQAQVLRFPVTWYNKERSKYGRKHILTEETMKAIARNLTELEEVDLLPYNGTPWTEMECRINQFCSEFSRLQNLRSLKMEMWSWGPLRILPRFPNLRIVHFKVPGVVLPPFDPPETPFRQLRCLHFLEELCLFEGSRWRHLGLTGHGGELQSLLQDCPALRHLDIAAFIDFSHGPILPSLAAHPRLESLAFFAGPSMNLAHVAHGLTQLAASTSLKKVRVVQAVRPVGFVNVRAPVLLPSIPGIDIVDERKDLLRPR</sequence>
<comment type="caution">
    <text evidence="3">The sequence shown here is derived from an EMBL/GenBank/DDBJ whole genome shotgun (WGS) entry which is preliminary data.</text>
</comment>
<feature type="compositionally biased region" description="Pro residues" evidence="1">
    <location>
        <begin position="197"/>
        <end position="207"/>
    </location>
</feature>
<evidence type="ECO:0000313" key="3">
    <source>
        <dbReference type="EMBL" id="CAE7376138.1"/>
    </source>
</evidence>
<evidence type="ECO:0000256" key="1">
    <source>
        <dbReference type="SAM" id="MobiDB-lite"/>
    </source>
</evidence>
<evidence type="ECO:0000259" key="2">
    <source>
        <dbReference type="Pfam" id="PF00149"/>
    </source>
</evidence>
<evidence type="ECO:0000313" key="4">
    <source>
        <dbReference type="Proteomes" id="UP000604046"/>
    </source>
</evidence>
<dbReference type="AlphaFoldDB" id="A0A812Q403"/>
<dbReference type="PANTHER" id="PTHR43143:SF1">
    <property type="entry name" value="SERINE_THREONINE-PROTEIN PHOSPHATASE CPPED1"/>
    <property type="match status" value="1"/>
</dbReference>
<keyword evidence="4" id="KW-1185">Reference proteome</keyword>
<dbReference type="Gene3D" id="3.60.21.10">
    <property type="match status" value="1"/>
</dbReference>
<proteinExistence type="predicted"/>
<dbReference type="OrthoDB" id="446523at2759"/>
<name>A0A812Q403_9DINO</name>
<dbReference type="SUPFAM" id="SSF56300">
    <property type="entry name" value="Metallo-dependent phosphatases"/>
    <property type="match status" value="1"/>
</dbReference>